<dbReference type="InterPro" id="IPR024185">
    <property type="entry name" value="FTHF_cligase-like_sf"/>
</dbReference>
<dbReference type="SUPFAM" id="SSF100950">
    <property type="entry name" value="NagB/RpiA/CoA transferase-like"/>
    <property type="match status" value="1"/>
</dbReference>
<dbReference type="EMBL" id="LT629700">
    <property type="protein sequence ID" value="SDL60237.1"/>
    <property type="molecule type" value="Genomic_DNA"/>
</dbReference>
<evidence type="ECO:0000256" key="3">
    <source>
        <dbReference type="ARBA" id="ARBA00022840"/>
    </source>
</evidence>
<keyword evidence="6" id="KW-0436">Ligase</keyword>
<dbReference type="EC" id="6.3.3.2" evidence="5"/>
<dbReference type="PANTHER" id="PTHR23407:SF1">
    <property type="entry name" value="5-FORMYLTETRAHYDROFOLATE CYCLO-LIGASE"/>
    <property type="match status" value="1"/>
</dbReference>
<keyword evidence="5" id="KW-0479">Metal-binding</keyword>
<accession>A0A1G9LEP4</accession>
<evidence type="ECO:0000256" key="5">
    <source>
        <dbReference type="RuleBase" id="RU361279"/>
    </source>
</evidence>
<dbReference type="OrthoDB" id="3242798at2"/>
<evidence type="ECO:0000256" key="4">
    <source>
        <dbReference type="PIRSR" id="PIRSR006806-1"/>
    </source>
</evidence>
<dbReference type="RefSeq" id="WP_092147392.1">
    <property type="nucleotide sequence ID" value="NZ_LT629700.1"/>
</dbReference>
<evidence type="ECO:0000256" key="1">
    <source>
        <dbReference type="ARBA" id="ARBA00010638"/>
    </source>
</evidence>
<dbReference type="Gene3D" id="3.40.50.10420">
    <property type="entry name" value="NagB/RpiA/CoA transferase-like"/>
    <property type="match status" value="1"/>
</dbReference>
<sequence length="186" mass="19766">MSDKQSLREEHLAYRRHLSAHPARKRDLDAAITRHAARYLAALGAGNVAAYAPLPLEPGGDSFLPALARASRRVFLPVSRDDGTLRWSPHTGAPVAGAFGIAEPGGARFTSRVLHSMSAIIVPALAVDAAGMRLGKGAGYYDRALHGVVAPTVAVVYERELVDVVPHESHDIPVAAVITETGVRQL</sequence>
<dbReference type="InterPro" id="IPR037171">
    <property type="entry name" value="NagB/RpiA_transferase-like"/>
</dbReference>
<dbReference type="InterPro" id="IPR002698">
    <property type="entry name" value="FTHF_cligase"/>
</dbReference>
<gene>
    <name evidence="6" type="ORF">SAMN04488535_0125</name>
</gene>
<keyword evidence="3 4" id="KW-0067">ATP-binding</keyword>
<comment type="catalytic activity">
    <reaction evidence="5">
        <text>(6S)-5-formyl-5,6,7,8-tetrahydrofolate + ATP = (6R)-5,10-methenyltetrahydrofolate + ADP + phosphate</text>
        <dbReference type="Rhea" id="RHEA:10488"/>
        <dbReference type="ChEBI" id="CHEBI:30616"/>
        <dbReference type="ChEBI" id="CHEBI:43474"/>
        <dbReference type="ChEBI" id="CHEBI:57455"/>
        <dbReference type="ChEBI" id="CHEBI:57457"/>
        <dbReference type="ChEBI" id="CHEBI:456216"/>
        <dbReference type="EC" id="6.3.3.2"/>
    </reaction>
</comment>
<comment type="cofactor">
    <cofactor evidence="5">
        <name>Mg(2+)</name>
        <dbReference type="ChEBI" id="CHEBI:18420"/>
    </cofactor>
</comment>
<evidence type="ECO:0000313" key="7">
    <source>
        <dbReference type="Proteomes" id="UP000199350"/>
    </source>
</evidence>
<dbReference type="GO" id="GO:0046872">
    <property type="term" value="F:metal ion binding"/>
    <property type="evidence" value="ECO:0007669"/>
    <property type="project" value="UniProtKB-KW"/>
</dbReference>
<evidence type="ECO:0000313" key="6">
    <source>
        <dbReference type="EMBL" id="SDL60237.1"/>
    </source>
</evidence>
<feature type="binding site" evidence="4">
    <location>
        <begin position="133"/>
        <end position="141"/>
    </location>
    <ligand>
        <name>ATP</name>
        <dbReference type="ChEBI" id="CHEBI:30616"/>
    </ligand>
</feature>
<protein>
    <recommendedName>
        <fullName evidence="5">5-formyltetrahydrofolate cyclo-ligase</fullName>
        <ecNumber evidence="5">6.3.3.2</ecNumber>
    </recommendedName>
</protein>
<dbReference type="STRING" id="38302.SAMN04488535_0125"/>
<proteinExistence type="inferred from homology"/>
<keyword evidence="2 4" id="KW-0547">Nucleotide-binding</keyword>
<dbReference type="NCBIfam" id="TIGR02727">
    <property type="entry name" value="MTHFS_bact"/>
    <property type="match status" value="1"/>
</dbReference>
<dbReference type="GO" id="GO:0030272">
    <property type="term" value="F:5-formyltetrahydrofolate cyclo-ligase activity"/>
    <property type="evidence" value="ECO:0007669"/>
    <property type="project" value="UniProtKB-EC"/>
</dbReference>
<dbReference type="AlphaFoldDB" id="A0A1G9LEP4"/>
<dbReference type="Pfam" id="PF01812">
    <property type="entry name" value="5-FTHF_cyc-lig"/>
    <property type="match status" value="1"/>
</dbReference>
<dbReference type="GO" id="GO:0009396">
    <property type="term" value="P:folic acid-containing compound biosynthetic process"/>
    <property type="evidence" value="ECO:0007669"/>
    <property type="project" value="TreeGrafter"/>
</dbReference>
<keyword evidence="5" id="KW-0460">Magnesium</keyword>
<reference evidence="7" key="1">
    <citation type="submission" date="2016-10" db="EMBL/GenBank/DDBJ databases">
        <authorList>
            <person name="Varghese N."/>
            <person name="Submissions S."/>
        </authorList>
    </citation>
    <scope>NUCLEOTIDE SEQUENCE [LARGE SCALE GENOMIC DNA]</scope>
    <source>
        <strain evidence="7">DSM 20632</strain>
    </source>
</reference>
<dbReference type="Proteomes" id="UP000199350">
    <property type="component" value="Chromosome I"/>
</dbReference>
<name>A0A1G9LEP4_9CORY</name>
<dbReference type="GO" id="GO:0005524">
    <property type="term" value="F:ATP binding"/>
    <property type="evidence" value="ECO:0007669"/>
    <property type="project" value="UniProtKB-KW"/>
</dbReference>
<keyword evidence="7" id="KW-1185">Reference proteome</keyword>
<comment type="similarity">
    <text evidence="1 5">Belongs to the 5-formyltetrahydrofolate cyclo-ligase family.</text>
</comment>
<dbReference type="PIRSF" id="PIRSF006806">
    <property type="entry name" value="FTHF_cligase"/>
    <property type="match status" value="1"/>
</dbReference>
<dbReference type="PANTHER" id="PTHR23407">
    <property type="entry name" value="ATPASE INHIBITOR/5-FORMYLTETRAHYDROFOLATE CYCLO-LIGASE"/>
    <property type="match status" value="1"/>
</dbReference>
<dbReference type="GO" id="GO:0035999">
    <property type="term" value="P:tetrahydrofolate interconversion"/>
    <property type="evidence" value="ECO:0007669"/>
    <property type="project" value="TreeGrafter"/>
</dbReference>
<evidence type="ECO:0000256" key="2">
    <source>
        <dbReference type="ARBA" id="ARBA00022741"/>
    </source>
</evidence>
<feature type="binding site" evidence="4">
    <location>
        <position position="57"/>
    </location>
    <ligand>
        <name>substrate</name>
    </ligand>
</feature>
<organism evidence="6 7">
    <name type="scientific">Corynebacterium mycetoides</name>
    <dbReference type="NCBI Taxonomy" id="38302"/>
    <lineage>
        <taxon>Bacteria</taxon>
        <taxon>Bacillati</taxon>
        <taxon>Actinomycetota</taxon>
        <taxon>Actinomycetes</taxon>
        <taxon>Mycobacteriales</taxon>
        <taxon>Corynebacteriaceae</taxon>
        <taxon>Corynebacterium</taxon>
    </lineage>
</organism>
<feature type="binding site" evidence="4">
    <location>
        <begin position="4"/>
        <end position="8"/>
    </location>
    <ligand>
        <name>ATP</name>
        <dbReference type="ChEBI" id="CHEBI:30616"/>
    </ligand>
</feature>